<gene>
    <name evidence="9" type="ORF">GTK09_23810</name>
</gene>
<evidence type="ECO:0000256" key="4">
    <source>
        <dbReference type="ARBA" id="ARBA00022741"/>
    </source>
</evidence>
<keyword evidence="7" id="KW-0501">Molybdenum cofactor biosynthesis</keyword>
<dbReference type="Gene3D" id="3.90.550.10">
    <property type="entry name" value="Spore Coat Polysaccharide Biosynthesis Protein SpsA, Chain A"/>
    <property type="match status" value="1"/>
</dbReference>
<keyword evidence="6" id="KW-0342">GTP-binding</keyword>
<keyword evidence="3" id="KW-0479">Metal-binding</keyword>
<dbReference type="PANTHER" id="PTHR19136">
    <property type="entry name" value="MOLYBDENUM COFACTOR GUANYLYLTRANSFERASE"/>
    <property type="match status" value="1"/>
</dbReference>
<dbReference type="SUPFAM" id="SSF53448">
    <property type="entry name" value="Nucleotide-diphospho-sugar transferases"/>
    <property type="match status" value="1"/>
</dbReference>
<dbReference type="Pfam" id="PF12804">
    <property type="entry name" value="NTP_transf_3"/>
    <property type="match status" value="1"/>
</dbReference>
<evidence type="ECO:0000256" key="5">
    <source>
        <dbReference type="ARBA" id="ARBA00022842"/>
    </source>
</evidence>
<dbReference type="InterPro" id="IPR013482">
    <property type="entry name" value="Molybde_CF_guanTrfase"/>
</dbReference>
<evidence type="ECO:0000256" key="6">
    <source>
        <dbReference type="ARBA" id="ARBA00023134"/>
    </source>
</evidence>
<evidence type="ECO:0000259" key="8">
    <source>
        <dbReference type="Pfam" id="PF12804"/>
    </source>
</evidence>
<keyword evidence="10" id="KW-1185">Reference proteome</keyword>
<keyword evidence="2 9" id="KW-0808">Transferase</keyword>
<dbReference type="GO" id="GO:0046872">
    <property type="term" value="F:metal ion binding"/>
    <property type="evidence" value="ECO:0007669"/>
    <property type="project" value="UniProtKB-KW"/>
</dbReference>
<dbReference type="GO" id="GO:0016779">
    <property type="term" value="F:nucleotidyltransferase activity"/>
    <property type="evidence" value="ECO:0007669"/>
    <property type="project" value="UniProtKB-ARBA"/>
</dbReference>
<dbReference type="InterPro" id="IPR029044">
    <property type="entry name" value="Nucleotide-diphossugar_trans"/>
</dbReference>
<proteinExistence type="predicted"/>
<reference evidence="9 10" key="1">
    <citation type="submission" date="2020-01" db="EMBL/GenBank/DDBJ databases">
        <title>Jiella pacifica sp. nov.</title>
        <authorList>
            <person name="Xue Z."/>
            <person name="Zhu S."/>
            <person name="Chen J."/>
            <person name="Yang J."/>
        </authorList>
    </citation>
    <scope>NUCLEOTIDE SEQUENCE [LARGE SCALE GENOMIC DNA]</scope>
    <source>
        <strain evidence="9 10">40Bstr34</strain>
    </source>
</reference>
<dbReference type="InterPro" id="IPR025877">
    <property type="entry name" value="MobA-like_NTP_Trfase"/>
</dbReference>
<feature type="domain" description="MobA-like NTP transferase" evidence="8">
    <location>
        <begin position="1"/>
        <end position="153"/>
    </location>
</feature>
<organism evidence="9 10">
    <name type="scientific">Jiella pacifica</name>
    <dbReference type="NCBI Taxonomy" id="2696469"/>
    <lineage>
        <taxon>Bacteria</taxon>
        <taxon>Pseudomonadati</taxon>
        <taxon>Pseudomonadota</taxon>
        <taxon>Alphaproteobacteria</taxon>
        <taxon>Hyphomicrobiales</taxon>
        <taxon>Aurantimonadaceae</taxon>
        <taxon>Jiella</taxon>
    </lineage>
</organism>
<comment type="caution">
    <text evidence="9">The sequence shown here is derived from an EMBL/GenBank/DDBJ whole genome shotgun (WGS) entry which is preliminary data.</text>
</comment>
<dbReference type="GO" id="GO:0006777">
    <property type="term" value="P:Mo-molybdopterin cofactor biosynthetic process"/>
    <property type="evidence" value="ECO:0007669"/>
    <property type="project" value="UniProtKB-KW"/>
</dbReference>
<dbReference type="GO" id="GO:0005525">
    <property type="term" value="F:GTP binding"/>
    <property type="evidence" value="ECO:0007669"/>
    <property type="project" value="UniProtKB-KW"/>
</dbReference>
<evidence type="ECO:0000313" key="10">
    <source>
        <dbReference type="Proteomes" id="UP000469011"/>
    </source>
</evidence>
<accession>A0A6N9TF06</accession>
<protein>
    <submittedName>
        <fullName evidence="9">NTP transferase domain-containing protein</fullName>
    </submittedName>
</protein>
<dbReference type="AlphaFoldDB" id="A0A6N9TF06"/>
<evidence type="ECO:0000256" key="7">
    <source>
        <dbReference type="ARBA" id="ARBA00023150"/>
    </source>
</evidence>
<keyword evidence="1" id="KW-0963">Cytoplasm</keyword>
<dbReference type="CDD" id="cd02503">
    <property type="entry name" value="MobA"/>
    <property type="match status" value="1"/>
</dbReference>
<evidence type="ECO:0000256" key="2">
    <source>
        <dbReference type="ARBA" id="ARBA00022679"/>
    </source>
</evidence>
<keyword evidence="4" id="KW-0547">Nucleotide-binding</keyword>
<evidence type="ECO:0000256" key="1">
    <source>
        <dbReference type="ARBA" id="ARBA00022490"/>
    </source>
</evidence>
<dbReference type="EMBL" id="JAAAMG010000029">
    <property type="protein sequence ID" value="NDW07448.1"/>
    <property type="molecule type" value="Genomic_DNA"/>
</dbReference>
<dbReference type="PANTHER" id="PTHR19136:SF81">
    <property type="entry name" value="MOLYBDENUM COFACTOR GUANYLYLTRANSFERASE"/>
    <property type="match status" value="1"/>
</dbReference>
<sequence length="197" mass="20324">MGGGIPKPLVELAGRPLIAHVIDRLSAHAAPLLLAAPPGQRFECFGLALAPDRRPGLLGPLAGIEAGLLTLVERNGGPSAEDGARQLVVAPGDTPFLPGDLVPTLQSAAGDRPVIASFAGRPQPAASLWPLTVLADLGRWLDSGRPLAIRAFLEATGYREVAIEPAPGAPGGDPFFNVNTPDDLARAAAFLSKETDQ</sequence>
<keyword evidence="5" id="KW-0460">Magnesium</keyword>
<evidence type="ECO:0000313" key="9">
    <source>
        <dbReference type="EMBL" id="NDW07448.1"/>
    </source>
</evidence>
<dbReference type="Proteomes" id="UP000469011">
    <property type="component" value="Unassembled WGS sequence"/>
</dbReference>
<name>A0A6N9TF06_9HYPH</name>
<evidence type="ECO:0000256" key="3">
    <source>
        <dbReference type="ARBA" id="ARBA00022723"/>
    </source>
</evidence>